<dbReference type="Proteomes" id="UP000177126">
    <property type="component" value="Unassembled WGS sequence"/>
</dbReference>
<accession>A0A1G2FPR2</accession>
<keyword evidence="1" id="KW-0472">Membrane</keyword>
<dbReference type="Gene3D" id="3.40.190.10">
    <property type="entry name" value="Periplasmic binding protein-like II"/>
    <property type="match status" value="1"/>
</dbReference>
<dbReference type="SUPFAM" id="SSF53850">
    <property type="entry name" value="Periplasmic binding protein-like II"/>
    <property type="match status" value="1"/>
</dbReference>
<keyword evidence="1" id="KW-1133">Transmembrane helix</keyword>
<reference evidence="2 3" key="1">
    <citation type="journal article" date="2016" name="Nat. Commun.">
        <title>Thousands of microbial genomes shed light on interconnected biogeochemical processes in an aquifer system.</title>
        <authorList>
            <person name="Anantharaman K."/>
            <person name="Brown C.T."/>
            <person name="Hug L.A."/>
            <person name="Sharon I."/>
            <person name="Castelle C.J."/>
            <person name="Probst A.J."/>
            <person name="Thomas B.C."/>
            <person name="Singh A."/>
            <person name="Wilkins M.J."/>
            <person name="Karaoz U."/>
            <person name="Brodie E.L."/>
            <person name="Williams K.H."/>
            <person name="Hubbard S.S."/>
            <person name="Banfield J.F."/>
        </authorList>
    </citation>
    <scope>NUCLEOTIDE SEQUENCE [LARGE SCALE GENOMIC DNA]</scope>
</reference>
<proteinExistence type="predicted"/>
<protein>
    <recommendedName>
        <fullName evidence="4">ABC transporter substrate-binding protein</fullName>
    </recommendedName>
</protein>
<evidence type="ECO:0008006" key="4">
    <source>
        <dbReference type="Google" id="ProtNLM"/>
    </source>
</evidence>
<comment type="caution">
    <text evidence="2">The sequence shown here is derived from an EMBL/GenBank/DDBJ whole genome shotgun (WGS) entry which is preliminary data.</text>
</comment>
<sequence length="432" mass="46974">MDKTKIIVFAVIGLIVIIIVVVIMLNPFKSAAPALVTLEFWSVFDNSDVYQPLILKYQQLYPNVTINYYKKNVTSYESDLVGALAAGKGPDIFSINNTWLPKHKNKLAPAPATLITPARFSEVFVDVAGQDLIDGNDVYAFPLSVDSLAFFYNKDLLNSAGLAAPPKTWTDFNAAVERLTKRDSKNNILQAGAALGTAKNINRSTDILAALMLQSGAKMVNDDKSAASFGQSISSASGSFSPGKQALIFYTNFANPALKVYTWNQFQHYSLDAFVDGQAAMTLSYAYQIPVIRARAPHLNFAVSALPQISASGNKVTLANYWAQAVSKSSKNQAAAWQFIAWLTSQANSQAYLDATKKPAARRDLIDGQTGDADLGIFAQQALYAKSWWEIDNSAIEGIFADMIESVVGSRVTADDAISRAETQVTMLMGKK</sequence>
<evidence type="ECO:0000256" key="1">
    <source>
        <dbReference type="SAM" id="Phobius"/>
    </source>
</evidence>
<evidence type="ECO:0000313" key="2">
    <source>
        <dbReference type="EMBL" id="OGZ39782.1"/>
    </source>
</evidence>
<organism evidence="2 3">
    <name type="scientific">Candidatus Portnoybacteria bacterium RIFCSPLOWO2_02_FULL_39_11</name>
    <dbReference type="NCBI Taxonomy" id="1802001"/>
    <lineage>
        <taxon>Bacteria</taxon>
        <taxon>Candidatus Portnoyibacteriota</taxon>
    </lineage>
</organism>
<dbReference type="EMBL" id="MHNF01000047">
    <property type="protein sequence ID" value="OGZ39782.1"/>
    <property type="molecule type" value="Genomic_DNA"/>
</dbReference>
<gene>
    <name evidence="2" type="ORF">A3B04_02935</name>
</gene>
<dbReference type="Pfam" id="PF01547">
    <property type="entry name" value="SBP_bac_1"/>
    <property type="match status" value="1"/>
</dbReference>
<keyword evidence="1" id="KW-0812">Transmembrane</keyword>
<dbReference type="PANTHER" id="PTHR43649:SF12">
    <property type="entry name" value="DIACETYLCHITOBIOSE BINDING PROTEIN DASA"/>
    <property type="match status" value="1"/>
</dbReference>
<dbReference type="AlphaFoldDB" id="A0A1G2FPR2"/>
<evidence type="ECO:0000313" key="3">
    <source>
        <dbReference type="Proteomes" id="UP000177126"/>
    </source>
</evidence>
<feature type="transmembrane region" description="Helical" evidence="1">
    <location>
        <begin position="6"/>
        <end position="25"/>
    </location>
</feature>
<dbReference type="InterPro" id="IPR006059">
    <property type="entry name" value="SBP"/>
</dbReference>
<dbReference type="InterPro" id="IPR050490">
    <property type="entry name" value="Bact_solute-bd_prot1"/>
</dbReference>
<dbReference type="PANTHER" id="PTHR43649">
    <property type="entry name" value="ARABINOSE-BINDING PROTEIN-RELATED"/>
    <property type="match status" value="1"/>
</dbReference>
<name>A0A1G2FPR2_9BACT</name>